<dbReference type="Pfam" id="PF10011">
    <property type="entry name" value="DUF2254"/>
    <property type="match status" value="1"/>
</dbReference>
<proteinExistence type="predicted"/>
<evidence type="ECO:0008006" key="4">
    <source>
        <dbReference type="Google" id="ProtNLM"/>
    </source>
</evidence>
<accession>A0A365TUF4</accession>
<protein>
    <recommendedName>
        <fullName evidence="4">DUF2254 domain-containing protein</fullName>
    </recommendedName>
</protein>
<feature type="transmembrane region" description="Helical" evidence="1">
    <location>
        <begin position="108"/>
        <end position="127"/>
    </location>
</feature>
<dbReference type="RefSeq" id="WP_113268054.1">
    <property type="nucleotide sequence ID" value="NZ_QNTU01000001.1"/>
</dbReference>
<evidence type="ECO:0000256" key="1">
    <source>
        <dbReference type="SAM" id="Phobius"/>
    </source>
</evidence>
<keyword evidence="1" id="KW-1133">Transmembrane helix</keyword>
<organism evidence="2 3">
    <name type="scientific">Vreelandella sulfidaeris</name>
    <dbReference type="NCBI Taxonomy" id="115553"/>
    <lineage>
        <taxon>Bacteria</taxon>
        <taxon>Pseudomonadati</taxon>
        <taxon>Pseudomonadota</taxon>
        <taxon>Gammaproteobacteria</taxon>
        <taxon>Oceanospirillales</taxon>
        <taxon>Halomonadaceae</taxon>
        <taxon>Vreelandella</taxon>
    </lineage>
</organism>
<dbReference type="Proteomes" id="UP000252204">
    <property type="component" value="Unassembled WGS sequence"/>
</dbReference>
<feature type="transmembrane region" description="Helical" evidence="1">
    <location>
        <begin position="61"/>
        <end position="87"/>
    </location>
</feature>
<evidence type="ECO:0000313" key="2">
    <source>
        <dbReference type="EMBL" id="RBI69402.1"/>
    </source>
</evidence>
<name>A0A365TUF4_9GAMM</name>
<keyword evidence="3" id="KW-1185">Reference proteome</keyword>
<feature type="transmembrane region" description="Helical" evidence="1">
    <location>
        <begin position="139"/>
        <end position="158"/>
    </location>
</feature>
<dbReference type="AlphaFoldDB" id="A0A365TUF4"/>
<keyword evidence="1" id="KW-0812">Transmembrane</keyword>
<keyword evidence="1" id="KW-0472">Membrane</keyword>
<sequence>MDMLKPFRRLRKVRNSIAYLTSVIIAVYIGLAIAVVGVNVSNLPNFLKFISFDNPNTARTLLATLIAGMISLVVFSFSMVMSVLTQAGSNFSNKLVFGLMTEKRHQHVLGHYLGTILYILILLLVPVRGDTPDTWRSLAVYLGAGMVINSLVLFVFFIHATSQSVQINAITQGLLRSTQSSLRKLKKRGEHSCYVNKCCDDNQKPCYYVYSRDSGYIQNADLENLAELSRIKNMAIKLNFSFGDFVVKNFPIISVFSTVSPCADTQDKILSALKYVEGESTKDHYVNGLTQLMEVAIKSLSPGINDPGTARLCIHQITELMSQRLTLTPSNMIIDKKGRCLVSWHVEKLDSLFFRVFNPILHYGGDDLSICLSLIKAFKTLSNFADEEDKSTIQRHAELVVKVLADNCQDPLEVHFVEARLSEGIHCLSIPSKLPKN</sequence>
<feature type="transmembrane region" description="Helical" evidence="1">
    <location>
        <begin position="20"/>
        <end position="41"/>
    </location>
</feature>
<reference evidence="3" key="1">
    <citation type="submission" date="2018-06" db="EMBL/GenBank/DDBJ databases">
        <title>Whole genome sequencing of four bacterial strains from South Shetland trench revealing bio-synthetic gene clusters.</title>
        <authorList>
            <person name="Abdel-Mageed W.M."/>
            <person name="Lehri B."/>
            <person name="Jarmusch S."/>
            <person name="Miranda K."/>
            <person name="Goodfellow M."/>
            <person name="Jaspars M."/>
            <person name="Karlyshev A.V."/>
        </authorList>
    </citation>
    <scope>NUCLEOTIDE SEQUENCE [LARGE SCALE GENOMIC DNA]</scope>
    <source>
        <strain evidence="3">SST4</strain>
    </source>
</reference>
<gene>
    <name evidence="2" type="ORF">DQ400_01555</name>
</gene>
<dbReference type="EMBL" id="QNTU01000001">
    <property type="protein sequence ID" value="RBI69402.1"/>
    <property type="molecule type" value="Genomic_DNA"/>
</dbReference>
<dbReference type="InterPro" id="IPR018723">
    <property type="entry name" value="DUF2254_membrane"/>
</dbReference>
<evidence type="ECO:0000313" key="3">
    <source>
        <dbReference type="Proteomes" id="UP000252204"/>
    </source>
</evidence>
<comment type="caution">
    <text evidence="2">The sequence shown here is derived from an EMBL/GenBank/DDBJ whole genome shotgun (WGS) entry which is preliminary data.</text>
</comment>